<evidence type="ECO:0000256" key="2">
    <source>
        <dbReference type="ARBA" id="ARBA00023002"/>
    </source>
</evidence>
<dbReference type="InterPro" id="IPR020843">
    <property type="entry name" value="ER"/>
</dbReference>
<dbReference type="PANTHER" id="PTHR45348">
    <property type="entry name" value="HYPOTHETICAL OXIDOREDUCTASE (EUROFUNG)"/>
    <property type="match status" value="1"/>
</dbReference>
<dbReference type="InterPro" id="IPR036291">
    <property type="entry name" value="NAD(P)-bd_dom_sf"/>
</dbReference>
<dbReference type="InterPro" id="IPR013154">
    <property type="entry name" value="ADH-like_N"/>
</dbReference>
<proteinExistence type="inferred from homology"/>
<protein>
    <submittedName>
        <fullName evidence="4">Enoyl reductase (ER) domain-containing protein</fullName>
    </submittedName>
</protein>
<dbReference type="Proteomes" id="UP001628179">
    <property type="component" value="Unassembled WGS sequence"/>
</dbReference>
<dbReference type="Pfam" id="PF08240">
    <property type="entry name" value="ADH_N"/>
    <property type="match status" value="1"/>
</dbReference>
<dbReference type="Gene3D" id="3.40.50.720">
    <property type="entry name" value="NAD(P)-binding Rossmann-like Domain"/>
    <property type="match status" value="1"/>
</dbReference>
<evidence type="ECO:0000256" key="1">
    <source>
        <dbReference type="ARBA" id="ARBA00008072"/>
    </source>
</evidence>
<evidence type="ECO:0000313" key="5">
    <source>
        <dbReference type="Proteomes" id="UP001628179"/>
    </source>
</evidence>
<sequence length="352" mass="37368">MAKDATNLAAVLHAKATDLVVEERPIPSPGSGEILIRHHAIAVNPIDTKRQALGLYTPSYPVILGNDVSGIVAAVGLNVTTFKAGDRVIGFVDAFHTGNNDRAAFQTYSICNAINAVHLPDNITFGQGATLPTSVGTGAAILFDTLKFPLPSDAPRPLTSEAPILLIWGGASATGMATIQLARLMGFTVYATASARHHSYLRSLGASVLVDYRSPTAVEDLVSAAEKAGKQILYAVDTVSTKETLSLTSEVLSRFASSETTSKLATLLPWPADQMPRPAGIESEMVYGNVLWDSRRDLAAWLGENKRLTGWLEQGVFVPPPCRVIEGGVGGLQKAIDEVKAGVSRKKVIVEL</sequence>
<accession>A0ABQ0GQ88</accession>
<dbReference type="CDD" id="cd08249">
    <property type="entry name" value="enoyl_reductase_like"/>
    <property type="match status" value="1"/>
</dbReference>
<dbReference type="PANTHER" id="PTHR45348:SF2">
    <property type="entry name" value="ZINC-TYPE ALCOHOL DEHYDROGENASE-LIKE PROTEIN C2E1P3.01"/>
    <property type="match status" value="1"/>
</dbReference>
<dbReference type="EMBL" id="BAAFSV010000006">
    <property type="protein sequence ID" value="GAB1319869.1"/>
    <property type="molecule type" value="Genomic_DNA"/>
</dbReference>
<evidence type="ECO:0000259" key="3">
    <source>
        <dbReference type="SMART" id="SM00829"/>
    </source>
</evidence>
<dbReference type="GeneID" id="98180821"/>
<comment type="similarity">
    <text evidence="1">Belongs to the zinc-containing alcohol dehydrogenase family.</text>
</comment>
<dbReference type="SUPFAM" id="SSF51735">
    <property type="entry name" value="NAD(P)-binding Rossmann-fold domains"/>
    <property type="match status" value="1"/>
</dbReference>
<keyword evidence="2" id="KW-0560">Oxidoreductase</keyword>
<gene>
    <name evidence="4" type="ORF">MFIFM68171_10079</name>
</gene>
<dbReference type="SMART" id="SM00829">
    <property type="entry name" value="PKS_ER"/>
    <property type="match status" value="1"/>
</dbReference>
<comment type="caution">
    <text evidence="4">The sequence shown here is derived from an EMBL/GenBank/DDBJ whole genome shotgun (WGS) entry which is preliminary data.</text>
</comment>
<keyword evidence="5" id="KW-1185">Reference proteome</keyword>
<feature type="domain" description="Enoyl reductase (ER)" evidence="3">
    <location>
        <begin position="16"/>
        <end position="350"/>
    </location>
</feature>
<dbReference type="InterPro" id="IPR011032">
    <property type="entry name" value="GroES-like_sf"/>
</dbReference>
<organism evidence="4 5">
    <name type="scientific">Madurella fahalii</name>
    <dbReference type="NCBI Taxonomy" id="1157608"/>
    <lineage>
        <taxon>Eukaryota</taxon>
        <taxon>Fungi</taxon>
        <taxon>Dikarya</taxon>
        <taxon>Ascomycota</taxon>
        <taxon>Pezizomycotina</taxon>
        <taxon>Sordariomycetes</taxon>
        <taxon>Sordariomycetidae</taxon>
        <taxon>Sordariales</taxon>
        <taxon>Sordariales incertae sedis</taxon>
        <taxon>Madurella</taxon>
    </lineage>
</organism>
<dbReference type="SUPFAM" id="SSF50129">
    <property type="entry name" value="GroES-like"/>
    <property type="match status" value="1"/>
</dbReference>
<reference evidence="4 5" key="1">
    <citation type="submission" date="2024-09" db="EMBL/GenBank/DDBJ databases">
        <title>Itraconazole resistance in Madurella fahalii resulting from another homologue of gene encoding cytochrome P450 14-alpha sterol demethylase (CYP51).</title>
        <authorList>
            <person name="Yoshioka I."/>
            <person name="Fahal A.H."/>
            <person name="Kaneko S."/>
            <person name="Yaguchi T."/>
        </authorList>
    </citation>
    <scope>NUCLEOTIDE SEQUENCE [LARGE SCALE GENOMIC DNA]</scope>
    <source>
        <strain evidence="4 5">IFM 68171</strain>
    </source>
</reference>
<evidence type="ECO:0000313" key="4">
    <source>
        <dbReference type="EMBL" id="GAB1319869.1"/>
    </source>
</evidence>
<dbReference type="Pfam" id="PF00107">
    <property type="entry name" value="ADH_zinc_N"/>
    <property type="match status" value="1"/>
</dbReference>
<dbReference type="Gene3D" id="3.90.180.10">
    <property type="entry name" value="Medium-chain alcohol dehydrogenases, catalytic domain"/>
    <property type="match status" value="1"/>
</dbReference>
<dbReference type="InterPro" id="IPR013149">
    <property type="entry name" value="ADH-like_C"/>
</dbReference>
<dbReference type="InterPro" id="IPR047122">
    <property type="entry name" value="Trans-enoyl_RdTase-like"/>
</dbReference>
<dbReference type="RefSeq" id="XP_070921599.1">
    <property type="nucleotide sequence ID" value="XM_071065498.1"/>
</dbReference>
<name>A0ABQ0GQ88_9PEZI</name>